<name>A0ABQ6NE75_9STRA</name>
<comment type="caution">
    <text evidence="2">The sequence shown here is derived from an EMBL/GenBank/DDBJ whole genome shotgun (WGS) entry which is preliminary data.</text>
</comment>
<dbReference type="Pfam" id="PF01126">
    <property type="entry name" value="Heme_oxygenase"/>
    <property type="match status" value="1"/>
</dbReference>
<keyword evidence="1" id="KW-0812">Transmembrane</keyword>
<evidence type="ECO:0000313" key="3">
    <source>
        <dbReference type="Proteomes" id="UP001165060"/>
    </source>
</evidence>
<evidence type="ECO:0000256" key="1">
    <source>
        <dbReference type="SAM" id="Phobius"/>
    </source>
</evidence>
<feature type="transmembrane region" description="Helical" evidence="1">
    <location>
        <begin position="116"/>
        <end position="134"/>
    </location>
</feature>
<keyword evidence="1" id="KW-1133">Transmembrane helix</keyword>
<keyword evidence="3" id="KW-1185">Reference proteome</keyword>
<reference evidence="2 3" key="1">
    <citation type="journal article" date="2023" name="Commun. Biol.">
        <title>Genome analysis of Parmales, the sister group of diatoms, reveals the evolutionary specialization of diatoms from phago-mixotrophs to photoautotrophs.</title>
        <authorList>
            <person name="Ban H."/>
            <person name="Sato S."/>
            <person name="Yoshikawa S."/>
            <person name="Yamada K."/>
            <person name="Nakamura Y."/>
            <person name="Ichinomiya M."/>
            <person name="Sato N."/>
            <person name="Blanc-Mathieu R."/>
            <person name="Endo H."/>
            <person name="Kuwata A."/>
            <person name="Ogata H."/>
        </authorList>
    </citation>
    <scope>NUCLEOTIDE SEQUENCE [LARGE SCALE GENOMIC DNA]</scope>
</reference>
<accession>A0ABQ6NE75</accession>
<proteinExistence type="predicted"/>
<evidence type="ECO:0000313" key="2">
    <source>
        <dbReference type="EMBL" id="GMI58483.1"/>
    </source>
</evidence>
<dbReference type="SUPFAM" id="SSF48613">
    <property type="entry name" value="Heme oxygenase-like"/>
    <property type="match status" value="1"/>
</dbReference>
<dbReference type="Proteomes" id="UP001165060">
    <property type="component" value="Unassembled WGS sequence"/>
</dbReference>
<evidence type="ECO:0008006" key="4">
    <source>
        <dbReference type="Google" id="ProtNLM"/>
    </source>
</evidence>
<dbReference type="Gene3D" id="1.20.910.10">
    <property type="entry name" value="Heme oxygenase-like"/>
    <property type="match status" value="1"/>
</dbReference>
<dbReference type="InterPro" id="IPR016084">
    <property type="entry name" value="Haem_Oase-like_multi-hlx"/>
</dbReference>
<dbReference type="EMBL" id="BRYB01006472">
    <property type="protein sequence ID" value="GMI58483.1"/>
    <property type="molecule type" value="Genomic_DNA"/>
</dbReference>
<keyword evidence="1" id="KW-0472">Membrane</keyword>
<protein>
    <recommendedName>
        <fullName evidence="4">Heme oxygenase</fullName>
    </recommendedName>
</protein>
<gene>
    <name evidence="2" type="ORF">TeGR_g10469</name>
</gene>
<sequence length="234" mass="24952">MPLSSSLMLSIRAPHTTGNRLRFLKLPLILLDGEAYAAAILQFYLLTCVLESSLAACSSPLLLPLKALGLKAAPLYAADLAQLLGPRWEARVPSLTVPATKAYAAELQAAARKGDGAALLAAAFILYGALVVGGGKATQAKVRRVFPGCEHRLFDVMGEDVKGARRRFRECFDGVGEKHPEKAGEIEGAARAFMGRNNEVIAGVSVVGPRLRRWGTWAALAGGAYAAVRWKGRK</sequence>
<dbReference type="InterPro" id="IPR016053">
    <property type="entry name" value="Haem_Oase-like"/>
</dbReference>
<organism evidence="2 3">
    <name type="scientific">Tetraparma gracilis</name>
    <dbReference type="NCBI Taxonomy" id="2962635"/>
    <lineage>
        <taxon>Eukaryota</taxon>
        <taxon>Sar</taxon>
        <taxon>Stramenopiles</taxon>
        <taxon>Ochrophyta</taxon>
        <taxon>Bolidophyceae</taxon>
        <taxon>Parmales</taxon>
        <taxon>Triparmaceae</taxon>
        <taxon>Tetraparma</taxon>
    </lineage>
</organism>